<dbReference type="PANTHER" id="PTHR12705">
    <property type="entry name" value="ORIGIN RECOGNITION COMPLEX SUBUNIT 5"/>
    <property type="match status" value="1"/>
</dbReference>
<dbReference type="InterPro" id="IPR027417">
    <property type="entry name" value="P-loop_NTPase"/>
</dbReference>
<proteinExistence type="inferred from homology"/>
<reference evidence="10" key="2">
    <citation type="submission" date="2014-07" db="EMBL/GenBank/DDBJ databases">
        <authorList>
            <person name="Hull J."/>
        </authorList>
    </citation>
    <scope>NUCLEOTIDE SEQUENCE</scope>
</reference>
<evidence type="ECO:0000259" key="5">
    <source>
        <dbReference type="Pfam" id="PF14630"/>
    </source>
</evidence>
<evidence type="ECO:0000313" key="11">
    <source>
        <dbReference type="EMBL" id="JAG41292.1"/>
    </source>
</evidence>
<comment type="similarity">
    <text evidence="1">Belongs to the ORC5 family.</text>
</comment>
<dbReference type="InterPro" id="IPR041664">
    <property type="entry name" value="AAA_16"/>
</dbReference>
<dbReference type="EMBL" id="GBHO01014060">
    <property type="protein sequence ID" value="JAG29544.1"/>
    <property type="molecule type" value="Transcribed_RNA"/>
</dbReference>
<evidence type="ECO:0000313" key="7">
    <source>
        <dbReference type="EMBL" id="JAG07828.1"/>
    </source>
</evidence>
<sequence>MNPKLKPLVDRFPCREKEIEQLESLFPENSKVLPESVFIYGQPATGKTSIACDYLKTIGFQLVYVSCIECYTPRLLLDQILGSLVPSDSPPKCDNFMDLTHQLKLARSQGFITERSHVLVLDGVEHLLKLNDLVIQFFAKLQELTCIYSLSVVFISRVIPEKFNVSPTSVVHFRQYSKDDLAKIFKIFKPPDISDELYSTYISSALTVFLRTTRDVMEMKNLILKNVNKYVEPVIRGDSAPSDVLLLWRLVTPHLRASLNSAYLGITLEDEPSNAGNETELITHRRLKAFDLPYYAKYFLIASYLASYNSPKHDRRLFMKNHGKQRKQAKKEKAKSKVSELLGPKAFSLDRLLAIFYAIMEEKASLTVNLMSQIASLVELRLLAKMGEGNIDNPKFKCLASYDCVAAVADTLGFNVRKYLLD</sequence>
<dbReference type="GO" id="GO:0005664">
    <property type="term" value="C:nuclear origin of replication recognition complex"/>
    <property type="evidence" value="ECO:0007669"/>
    <property type="project" value="TreeGrafter"/>
</dbReference>
<dbReference type="AlphaFoldDB" id="A0A0A9ZBL1"/>
<dbReference type="EMBL" id="GBHO01002305">
    <property type="protein sequence ID" value="JAG41299.1"/>
    <property type="molecule type" value="Transcribed_RNA"/>
</dbReference>
<dbReference type="EMBL" id="GBHO01002311">
    <property type="protein sequence ID" value="JAG41293.1"/>
    <property type="molecule type" value="Transcribed_RNA"/>
</dbReference>
<dbReference type="SUPFAM" id="SSF52540">
    <property type="entry name" value="P-loop containing nucleoside triphosphate hydrolases"/>
    <property type="match status" value="1"/>
</dbReference>
<evidence type="ECO:0000313" key="12">
    <source>
        <dbReference type="EMBL" id="JAG41293.1"/>
    </source>
</evidence>
<accession>A0A0A9ZBL1</accession>
<evidence type="ECO:0000313" key="13">
    <source>
        <dbReference type="EMBL" id="JAG41299.1"/>
    </source>
</evidence>
<keyword evidence="2" id="KW-0547">Nucleotide-binding</keyword>
<dbReference type="EMBL" id="GBHO01002313">
    <property type="protein sequence ID" value="JAG41291.1"/>
    <property type="molecule type" value="Transcribed_RNA"/>
</dbReference>
<keyword evidence="3" id="KW-0067">ATP-binding</keyword>
<dbReference type="InterPro" id="IPR020796">
    <property type="entry name" value="ORC5"/>
</dbReference>
<dbReference type="Pfam" id="PF13191">
    <property type="entry name" value="AAA_16"/>
    <property type="match status" value="1"/>
</dbReference>
<evidence type="ECO:0000313" key="9">
    <source>
        <dbReference type="EMBL" id="JAG29544.1"/>
    </source>
</evidence>
<dbReference type="Gene3D" id="3.40.50.300">
    <property type="entry name" value="P-loop containing nucleotide triphosphate hydrolases"/>
    <property type="match status" value="1"/>
</dbReference>
<evidence type="ECO:0000256" key="3">
    <source>
        <dbReference type="ARBA" id="ARBA00022840"/>
    </source>
</evidence>
<dbReference type="Pfam" id="PF14630">
    <property type="entry name" value="ORC5_C"/>
    <property type="match status" value="1"/>
</dbReference>
<evidence type="ECO:0000256" key="1">
    <source>
        <dbReference type="ARBA" id="ARBA00006269"/>
    </source>
</evidence>
<evidence type="ECO:0000313" key="10">
    <source>
        <dbReference type="EMBL" id="JAG41291.1"/>
    </source>
</evidence>
<dbReference type="PANTHER" id="PTHR12705:SF0">
    <property type="entry name" value="ORIGIN RECOGNITION COMPLEX SUBUNIT 5"/>
    <property type="match status" value="1"/>
</dbReference>
<dbReference type="InterPro" id="IPR047088">
    <property type="entry name" value="ORC5_C"/>
</dbReference>
<dbReference type="EMBL" id="GBHO01035776">
    <property type="protein sequence ID" value="JAG07828.1"/>
    <property type="molecule type" value="Transcribed_RNA"/>
</dbReference>
<gene>
    <name evidence="10" type="primary">Orc5_5</name>
    <name evidence="8" type="synonym">Orc5_0</name>
    <name evidence="6" type="synonym">Orc5_1</name>
    <name evidence="13" type="synonym">Orc5_2</name>
    <name evidence="7" type="synonym">Orc5_3</name>
    <name evidence="11" type="synonym">Orc5_4</name>
    <name evidence="9" type="synonym">Orc5_6</name>
    <name evidence="12" type="synonym">Orc5_7</name>
    <name evidence="12" type="ORF">CM83_73227</name>
    <name evidence="11" type="ORF">CM83_73230</name>
    <name evidence="10" type="ORF">CM83_73233</name>
    <name evidence="7" type="ORF">CM83_73236</name>
    <name evidence="9" type="ORF">CM83_73239</name>
    <name evidence="6" type="ORF">CM83_73242</name>
    <name evidence="8" type="ORF">CM83_73245</name>
    <name evidence="13" type="ORF">CM83_73248</name>
</gene>
<name>A0A0A9ZBL1_LYGHE</name>
<reference evidence="10" key="1">
    <citation type="journal article" date="2014" name="PLoS ONE">
        <title>Transcriptome-Based Identification of ABC Transporters in the Western Tarnished Plant Bug Lygus hesperus.</title>
        <authorList>
            <person name="Hull J.J."/>
            <person name="Chaney K."/>
            <person name="Geib S.M."/>
            <person name="Fabrick J.A."/>
            <person name="Brent C.S."/>
            <person name="Walsh D."/>
            <person name="Lavine L.C."/>
        </authorList>
    </citation>
    <scope>NUCLEOTIDE SEQUENCE</scope>
</reference>
<dbReference type="EMBL" id="GBHO01014069">
    <property type="protein sequence ID" value="JAG29535.1"/>
    <property type="molecule type" value="Transcribed_RNA"/>
</dbReference>
<dbReference type="EMBL" id="GBHO01035864">
    <property type="protein sequence ID" value="JAG07740.1"/>
    <property type="molecule type" value="Transcribed_RNA"/>
</dbReference>
<evidence type="ECO:0000313" key="6">
    <source>
        <dbReference type="EMBL" id="JAG07740.1"/>
    </source>
</evidence>
<dbReference type="EMBL" id="GBHO01002312">
    <property type="protein sequence ID" value="JAG41292.1"/>
    <property type="molecule type" value="Transcribed_RNA"/>
</dbReference>
<dbReference type="GO" id="GO:0006270">
    <property type="term" value="P:DNA replication initiation"/>
    <property type="evidence" value="ECO:0007669"/>
    <property type="project" value="TreeGrafter"/>
</dbReference>
<evidence type="ECO:0000259" key="4">
    <source>
        <dbReference type="Pfam" id="PF13191"/>
    </source>
</evidence>
<feature type="domain" description="Orc1-like AAA ATPase" evidence="4">
    <location>
        <begin position="11"/>
        <end position="144"/>
    </location>
</feature>
<protein>
    <submittedName>
        <fullName evidence="10">Origin recognition complex subunit 5</fullName>
    </submittedName>
</protein>
<feature type="domain" description="Origin recognition complex subunit 5 C-terminal" evidence="5">
    <location>
        <begin position="292"/>
        <end position="420"/>
    </location>
</feature>
<organism evidence="10">
    <name type="scientific">Lygus hesperus</name>
    <name type="common">Western plant bug</name>
    <dbReference type="NCBI Taxonomy" id="30085"/>
    <lineage>
        <taxon>Eukaryota</taxon>
        <taxon>Metazoa</taxon>
        <taxon>Ecdysozoa</taxon>
        <taxon>Arthropoda</taxon>
        <taxon>Hexapoda</taxon>
        <taxon>Insecta</taxon>
        <taxon>Pterygota</taxon>
        <taxon>Neoptera</taxon>
        <taxon>Paraneoptera</taxon>
        <taxon>Hemiptera</taxon>
        <taxon>Heteroptera</taxon>
        <taxon>Panheteroptera</taxon>
        <taxon>Cimicomorpha</taxon>
        <taxon>Miridae</taxon>
        <taxon>Mirini</taxon>
        <taxon>Lygus</taxon>
    </lineage>
</organism>
<evidence type="ECO:0000313" key="8">
    <source>
        <dbReference type="EMBL" id="JAG29535.1"/>
    </source>
</evidence>
<dbReference type="GO" id="GO:0003688">
    <property type="term" value="F:DNA replication origin binding"/>
    <property type="evidence" value="ECO:0007669"/>
    <property type="project" value="TreeGrafter"/>
</dbReference>
<evidence type="ECO:0000256" key="2">
    <source>
        <dbReference type="ARBA" id="ARBA00022741"/>
    </source>
</evidence>